<dbReference type="CDD" id="cd04301">
    <property type="entry name" value="NAT_SF"/>
    <property type="match status" value="1"/>
</dbReference>
<dbReference type="Gene3D" id="3.40.630.30">
    <property type="match status" value="1"/>
</dbReference>
<keyword evidence="3" id="KW-1185">Reference proteome</keyword>
<dbReference type="PROSITE" id="PS51186">
    <property type="entry name" value="GNAT"/>
    <property type="match status" value="1"/>
</dbReference>
<proteinExistence type="predicted"/>
<organism evidence="2 3">
    <name type="scientific">Fusibacter paucivorans</name>
    <dbReference type="NCBI Taxonomy" id="76009"/>
    <lineage>
        <taxon>Bacteria</taxon>
        <taxon>Bacillati</taxon>
        <taxon>Bacillota</taxon>
        <taxon>Clostridia</taxon>
        <taxon>Eubacteriales</taxon>
        <taxon>Eubacteriales Family XII. Incertae Sedis</taxon>
        <taxon>Fusibacter</taxon>
    </lineage>
</organism>
<feature type="domain" description="N-acetyltransferase" evidence="1">
    <location>
        <begin position="16"/>
        <end position="164"/>
    </location>
</feature>
<sequence length="164" mass="19078">MEKHKKDVNIGFVSEVDLNENSKEIIELLNDNYLINFPNHHDLSNFAISNFNDMKKYINNGSALVVGAYSRGKVIGFLWAYRRLFLGEERLHISHIVVDAKFRGYGIGSRMIDFIEQYALKNEIKIIELLTTSKNERTIEFYNKHGFSVTRVQFEKNLGEKDDN</sequence>
<dbReference type="Proteomes" id="UP000746471">
    <property type="component" value="Unassembled WGS sequence"/>
</dbReference>
<dbReference type="SUPFAM" id="SSF55729">
    <property type="entry name" value="Acyl-CoA N-acyltransferases (Nat)"/>
    <property type="match status" value="1"/>
</dbReference>
<dbReference type="InterPro" id="IPR000182">
    <property type="entry name" value="GNAT_dom"/>
</dbReference>
<dbReference type="PANTHER" id="PTHR43617">
    <property type="entry name" value="L-AMINO ACID N-ACETYLTRANSFERASE"/>
    <property type="match status" value="1"/>
</dbReference>
<dbReference type="InterPro" id="IPR016181">
    <property type="entry name" value="Acyl_CoA_acyltransferase"/>
</dbReference>
<dbReference type="EMBL" id="JAHBCL010000031">
    <property type="protein sequence ID" value="MBS7528108.1"/>
    <property type="molecule type" value="Genomic_DNA"/>
</dbReference>
<accession>A0ABS5PSN7</accession>
<gene>
    <name evidence="2" type="ORF">KHM83_15585</name>
</gene>
<evidence type="ECO:0000313" key="2">
    <source>
        <dbReference type="EMBL" id="MBS7528108.1"/>
    </source>
</evidence>
<dbReference type="RefSeq" id="WP_213237969.1">
    <property type="nucleotide sequence ID" value="NZ_JAHBCL010000031.1"/>
</dbReference>
<protein>
    <submittedName>
        <fullName evidence="2">GNAT family N-acetyltransferase</fullName>
    </submittedName>
</protein>
<reference evidence="2 3" key="1">
    <citation type="submission" date="2021-05" db="EMBL/GenBank/DDBJ databases">
        <title>Fusibacter ferrireducens sp. nov., an anaerobic, sulfur- and Fe-reducing bacterium isolated from the mangrove sediment.</title>
        <authorList>
            <person name="Qiu D."/>
        </authorList>
    </citation>
    <scope>NUCLEOTIDE SEQUENCE [LARGE SCALE GENOMIC DNA]</scope>
    <source>
        <strain evidence="2 3">DSM 12116</strain>
    </source>
</reference>
<evidence type="ECO:0000259" key="1">
    <source>
        <dbReference type="PROSITE" id="PS51186"/>
    </source>
</evidence>
<name>A0ABS5PSN7_9FIRM</name>
<comment type="caution">
    <text evidence="2">The sequence shown here is derived from an EMBL/GenBank/DDBJ whole genome shotgun (WGS) entry which is preliminary data.</text>
</comment>
<dbReference type="Pfam" id="PF00583">
    <property type="entry name" value="Acetyltransf_1"/>
    <property type="match status" value="1"/>
</dbReference>
<evidence type="ECO:0000313" key="3">
    <source>
        <dbReference type="Proteomes" id="UP000746471"/>
    </source>
</evidence>
<dbReference type="InterPro" id="IPR050276">
    <property type="entry name" value="MshD_Acetyltransferase"/>
</dbReference>